<proteinExistence type="predicted"/>
<gene>
    <name evidence="1" type="ORF">IBE52_07175</name>
</gene>
<organism evidence="1 2">
    <name type="scientific">Francisella philomiragia</name>
    <dbReference type="NCBI Taxonomy" id="28110"/>
    <lineage>
        <taxon>Bacteria</taxon>
        <taxon>Pseudomonadati</taxon>
        <taxon>Pseudomonadota</taxon>
        <taxon>Gammaproteobacteria</taxon>
        <taxon>Thiotrichales</taxon>
        <taxon>Francisellaceae</taxon>
        <taxon>Francisella</taxon>
    </lineage>
</organism>
<dbReference type="EMBL" id="JACTSG010000004">
    <property type="protein sequence ID" value="MBK2302694.1"/>
    <property type="molecule type" value="Genomic_DNA"/>
</dbReference>
<sequence>MQIKQIKNLSTQLNNKLSIFDNRVKYLSPLINNTIVWTDENDTMHNIDLSSLAGSGGSSAYFEDTFVCGENITAGQICYFNTSTGKLNLAIDNGTAKDNLLYVAKESGALNDSIKVASTGNIDFLSGLTAGQSYALSKTTAGAFAPFSSFTAGDYVVRIFTALTDTKVKFYDEPVIMQV</sequence>
<dbReference type="RefSeq" id="WP_200166894.1">
    <property type="nucleotide sequence ID" value="NZ_JACTSG010000004.1"/>
</dbReference>
<reference evidence="1 2" key="1">
    <citation type="submission" date="2020-08" db="EMBL/GenBank/DDBJ databases">
        <title>Comparative genomics of Francisella species.</title>
        <authorList>
            <person name="Sahl J."/>
            <person name="Sjodin A."/>
            <person name="Wagner D."/>
            <person name="Forsman M."/>
        </authorList>
    </citation>
    <scope>NUCLEOTIDE SEQUENCE [LARGE SCALE GENOMIC DNA]</scope>
    <source>
        <strain evidence="1 2">F1093</strain>
    </source>
</reference>
<protein>
    <submittedName>
        <fullName evidence="1">Uncharacterized protein</fullName>
    </submittedName>
</protein>
<dbReference type="Proteomes" id="UP000760407">
    <property type="component" value="Unassembled WGS sequence"/>
</dbReference>
<evidence type="ECO:0000313" key="1">
    <source>
        <dbReference type="EMBL" id="MBK2302694.1"/>
    </source>
</evidence>
<accession>A0ABS1GDU4</accession>
<comment type="caution">
    <text evidence="1">The sequence shown here is derived from an EMBL/GenBank/DDBJ whole genome shotgun (WGS) entry which is preliminary data.</text>
</comment>
<evidence type="ECO:0000313" key="2">
    <source>
        <dbReference type="Proteomes" id="UP000760407"/>
    </source>
</evidence>
<name>A0ABS1GDU4_9GAMM</name>
<keyword evidence="2" id="KW-1185">Reference proteome</keyword>